<dbReference type="Proteomes" id="UP000076476">
    <property type="component" value="Unassembled WGS sequence"/>
</dbReference>
<organism evidence="3 4">
    <name type="scientific">Aeribacillus pallidus</name>
    <dbReference type="NCBI Taxonomy" id="33936"/>
    <lineage>
        <taxon>Bacteria</taxon>
        <taxon>Bacillati</taxon>
        <taxon>Bacillota</taxon>
        <taxon>Bacilli</taxon>
        <taxon>Bacillales</taxon>
        <taxon>Bacillaceae</taxon>
        <taxon>Aeribacillus</taxon>
    </lineage>
</organism>
<reference evidence="3 4" key="1">
    <citation type="submission" date="2016-04" db="EMBL/GenBank/DDBJ databases">
        <title>Draft genome sequence of Aeribacillus pallidus 8m3 from petroleum reservoir.</title>
        <authorList>
            <person name="Poltaraus A.B."/>
            <person name="Nazina T.N."/>
            <person name="Tourova T.P."/>
            <person name="Malakho S.M."/>
            <person name="Korshunova A.V."/>
            <person name="Sokolova D.S."/>
        </authorList>
    </citation>
    <scope>NUCLEOTIDE SEQUENCE [LARGE SCALE GENOMIC DNA]</scope>
    <source>
        <strain evidence="3 4">8m3</strain>
    </source>
</reference>
<dbReference type="AlphaFoldDB" id="A0A165XCU7"/>
<dbReference type="Pfam" id="PF14493">
    <property type="entry name" value="HTH_40"/>
    <property type="match status" value="1"/>
</dbReference>
<dbReference type="STRING" id="33936.AZI98_12500"/>
<dbReference type="EMBL" id="LWBR01000035">
    <property type="protein sequence ID" value="KZN95883.1"/>
    <property type="molecule type" value="Genomic_DNA"/>
</dbReference>
<dbReference type="KEGG" id="apak:AP3564_17350"/>
<dbReference type="InterPro" id="IPR008308">
    <property type="entry name" value="YpbB-like"/>
</dbReference>
<reference evidence="2 5" key="2">
    <citation type="submission" date="2016-10" db="EMBL/GenBank/DDBJ databases">
        <title>The whole genome sequencing and assembly of Aeribacillus pallidus KCTC3564 strain.</title>
        <authorList>
            <person name="Lee Y.-J."/>
            <person name="Park M.-K."/>
            <person name="Yi H."/>
            <person name="Bahn Y.-S."/>
            <person name="Kim J.F."/>
            <person name="Lee D.-W."/>
        </authorList>
    </citation>
    <scope>NUCLEOTIDE SEQUENCE [LARGE SCALE GENOMIC DNA]</scope>
    <source>
        <strain evidence="2 5">KCTC3564</strain>
    </source>
</reference>
<dbReference type="OrthoDB" id="2354672at2"/>
<evidence type="ECO:0000313" key="3">
    <source>
        <dbReference type="EMBL" id="KZN95883.1"/>
    </source>
</evidence>
<evidence type="ECO:0000313" key="4">
    <source>
        <dbReference type="Proteomes" id="UP000076476"/>
    </source>
</evidence>
<dbReference type="PIRSF" id="PIRSF021350">
    <property type="entry name" value="UCP021350"/>
    <property type="match status" value="1"/>
</dbReference>
<name>A0A165XCU7_9BACI</name>
<evidence type="ECO:0000313" key="2">
    <source>
        <dbReference type="EMBL" id="ASS91772.1"/>
    </source>
</evidence>
<dbReference type="RefSeq" id="WP_063388617.1">
    <property type="nucleotide sequence ID" value="NZ_CP017703.1"/>
</dbReference>
<dbReference type="EMBL" id="CP017703">
    <property type="protein sequence ID" value="ASS91772.1"/>
    <property type="molecule type" value="Genomic_DNA"/>
</dbReference>
<evidence type="ECO:0000313" key="5">
    <source>
        <dbReference type="Proteomes" id="UP000214606"/>
    </source>
</evidence>
<proteinExistence type="predicted"/>
<feature type="domain" description="Helicase Helix-turn-helix" evidence="1">
    <location>
        <begin position="258"/>
        <end position="346"/>
    </location>
</feature>
<keyword evidence="4" id="KW-1185">Reference proteome</keyword>
<dbReference type="Gene3D" id="1.10.10.1390">
    <property type="entry name" value="ATP-dependent DNA helicase RecQ"/>
    <property type="match status" value="1"/>
</dbReference>
<protein>
    <recommendedName>
        <fullName evidence="1">Helicase Helix-turn-helix domain-containing protein</fullName>
    </recommendedName>
</protein>
<accession>A0A165XCU7</accession>
<dbReference type="Proteomes" id="UP000214606">
    <property type="component" value="Chromosome"/>
</dbReference>
<gene>
    <name evidence="2" type="ORF">AP3564_17350</name>
    <name evidence="3" type="ORF">AZI98_12500</name>
</gene>
<accession>A0A164B438</accession>
<dbReference type="InterPro" id="IPR029491">
    <property type="entry name" value="Helicase_HTH"/>
</dbReference>
<evidence type="ECO:0000259" key="1">
    <source>
        <dbReference type="Pfam" id="PF14493"/>
    </source>
</evidence>
<sequence>MPLSYLEGIILYCFQQLKCERSKAAVFHLLKGKKSSQTIQDSIIFHLSNLFGICRELELEEYNHLLNRLVQLSYVKQVKGEFYMVTMNGERVLQEFLSEKPFPDKLDGATYNDIGKIFWQRLSLFVQTVSHLVYNHSKFLPITNNGQLLHFVKTYILQMKETKKNIGNRTFLEMNRLLECLDEKGAILVVNRLSGFKKNGITFEQLAAAANEDPFYLKLMFQAAVIQMVNELQKRSDQYPILFGLLRDLIKKHPLTASAEKTYRLLAEGLGIDEIAAVRKLKRNTIEDHIVEIALNMHDFAFEPYVSKEDVVKIGQAIEKLQTNKLKTVKEYLQDQYSYFQIRLAMAAIRRWQ</sequence>